<dbReference type="GO" id="GO:0030160">
    <property type="term" value="F:synaptic receptor adaptor activity"/>
    <property type="evidence" value="ECO:0007669"/>
    <property type="project" value="TreeGrafter"/>
</dbReference>
<feature type="region of interest" description="Disordered" evidence="2">
    <location>
        <begin position="1"/>
        <end position="26"/>
    </location>
</feature>
<dbReference type="GO" id="GO:0043197">
    <property type="term" value="C:dendritic spine"/>
    <property type="evidence" value="ECO:0007669"/>
    <property type="project" value="TreeGrafter"/>
</dbReference>
<dbReference type="InterPro" id="IPR036770">
    <property type="entry name" value="Ankyrin_rpt-contain_sf"/>
</dbReference>
<name>A0A183AM15_9TREM</name>
<dbReference type="Gene3D" id="1.25.40.20">
    <property type="entry name" value="Ankyrin repeat-containing domain"/>
    <property type="match status" value="2"/>
</dbReference>
<dbReference type="GO" id="GO:0035255">
    <property type="term" value="F:ionotropic glutamate receptor binding"/>
    <property type="evidence" value="ECO:0007669"/>
    <property type="project" value="TreeGrafter"/>
</dbReference>
<evidence type="ECO:0000313" key="3">
    <source>
        <dbReference type="EMBL" id="VDP82535.1"/>
    </source>
</evidence>
<dbReference type="Proteomes" id="UP000272942">
    <property type="component" value="Unassembled WGS sequence"/>
</dbReference>
<keyword evidence="4" id="KW-1185">Reference proteome</keyword>
<evidence type="ECO:0000256" key="2">
    <source>
        <dbReference type="SAM" id="MobiDB-lite"/>
    </source>
</evidence>
<dbReference type="SUPFAM" id="SSF48403">
    <property type="entry name" value="Ankyrin repeat"/>
    <property type="match status" value="1"/>
</dbReference>
<organism evidence="5">
    <name type="scientific">Echinostoma caproni</name>
    <dbReference type="NCBI Taxonomy" id="27848"/>
    <lineage>
        <taxon>Eukaryota</taxon>
        <taxon>Metazoa</taxon>
        <taxon>Spiralia</taxon>
        <taxon>Lophotrochozoa</taxon>
        <taxon>Platyhelminthes</taxon>
        <taxon>Trematoda</taxon>
        <taxon>Digenea</taxon>
        <taxon>Plagiorchiida</taxon>
        <taxon>Echinostomata</taxon>
        <taxon>Echinostomatoidea</taxon>
        <taxon>Echinostomatidae</taxon>
        <taxon>Echinostoma</taxon>
    </lineage>
</organism>
<dbReference type="SMART" id="SM00248">
    <property type="entry name" value="ANK"/>
    <property type="match status" value="5"/>
</dbReference>
<proteinExistence type="predicted"/>
<dbReference type="WBParaSite" id="ECPE_0000802101-mRNA-1">
    <property type="protein sequence ID" value="ECPE_0000802101-mRNA-1"/>
    <property type="gene ID" value="ECPE_0000802101"/>
</dbReference>
<accession>A0A183AM15</accession>
<dbReference type="PROSITE" id="PS50088">
    <property type="entry name" value="ANK_REPEAT"/>
    <property type="match status" value="3"/>
</dbReference>
<dbReference type="PRINTS" id="PR01415">
    <property type="entry name" value="ANKYRIN"/>
</dbReference>
<dbReference type="OrthoDB" id="445896at2759"/>
<dbReference type="InterPro" id="IPR002110">
    <property type="entry name" value="Ankyrin_rpt"/>
</dbReference>
<dbReference type="Pfam" id="PF12796">
    <property type="entry name" value="Ank_2"/>
    <property type="match status" value="1"/>
</dbReference>
<dbReference type="GO" id="GO:0045211">
    <property type="term" value="C:postsynaptic membrane"/>
    <property type="evidence" value="ECO:0007669"/>
    <property type="project" value="TreeGrafter"/>
</dbReference>
<dbReference type="GO" id="GO:0014069">
    <property type="term" value="C:postsynaptic density"/>
    <property type="evidence" value="ECO:0007669"/>
    <property type="project" value="TreeGrafter"/>
</dbReference>
<protein>
    <submittedName>
        <fullName evidence="5">ANK_REP_REGION domain-containing protein</fullName>
    </submittedName>
</protein>
<dbReference type="PANTHER" id="PTHR24135">
    <property type="entry name" value="SH3 AND MULTIPLE ANKYRIN REPEAT DOMAINS PROTEIN"/>
    <property type="match status" value="1"/>
</dbReference>
<keyword evidence="1" id="KW-0040">ANK repeat</keyword>
<reference evidence="5" key="1">
    <citation type="submission" date="2016-06" db="UniProtKB">
        <authorList>
            <consortium name="WormBaseParasite"/>
        </authorList>
    </citation>
    <scope>IDENTIFICATION</scope>
</reference>
<dbReference type="AlphaFoldDB" id="A0A183AM15"/>
<feature type="repeat" description="ANK" evidence="1">
    <location>
        <begin position="274"/>
        <end position="306"/>
    </location>
</feature>
<reference evidence="3 4" key="2">
    <citation type="submission" date="2018-11" db="EMBL/GenBank/DDBJ databases">
        <authorList>
            <consortium name="Pathogen Informatics"/>
        </authorList>
    </citation>
    <scope>NUCLEOTIDE SEQUENCE [LARGE SCALE GENOMIC DNA]</scope>
    <source>
        <strain evidence="3 4">Egypt</strain>
    </source>
</reference>
<dbReference type="EMBL" id="UZAN01045376">
    <property type="protein sequence ID" value="VDP82535.1"/>
    <property type="molecule type" value="Genomic_DNA"/>
</dbReference>
<evidence type="ECO:0000313" key="5">
    <source>
        <dbReference type="WBParaSite" id="ECPE_0000802101-mRNA-1"/>
    </source>
</evidence>
<feature type="repeat" description="ANK" evidence="1">
    <location>
        <begin position="207"/>
        <end position="239"/>
    </location>
</feature>
<evidence type="ECO:0000256" key="1">
    <source>
        <dbReference type="PROSITE-ProRule" id="PRU00023"/>
    </source>
</evidence>
<feature type="repeat" description="ANK" evidence="1">
    <location>
        <begin position="327"/>
        <end position="359"/>
    </location>
</feature>
<sequence length="394" mass="43392">MKKFTLSHTGDSDSSRSVHSLHGSNEVHPETELPRITVLTVLFPNFGKKTCLKVIGDAVLLDIKRKLLKAFGSLLSDGQNMGLFLPGDGGKMGKFMEEERLLSEYACEKPEMLLEFVYKRRMVPPVSVTSPLVEKFSKDLTKAFLRYVTRGDYKKVEKILSKGFDPNFQCPKTGETPLTIAVTRSKPYNMISTLIAGGAHRDYYSKCGMTPLHKAAAARNFEAVKSLLDFGQSPNCRDRSALTPLYVNILYDPDKRICHRLLYEHSELGVANREGLQEIHQAARLNRVEQINLLVMYGADVNSRCVRPSPSVSSEAAGNPIIPTSTSGDTPLHVAASAGQREAVLRLLSWGADPTLVNLANQTAVQLAQACGHAELAETIRLFRGDAQNGAYGR</sequence>
<dbReference type="PROSITE" id="PS50297">
    <property type="entry name" value="ANK_REP_REGION"/>
    <property type="match status" value="3"/>
</dbReference>
<evidence type="ECO:0000313" key="4">
    <source>
        <dbReference type="Proteomes" id="UP000272942"/>
    </source>
</evidence>
<gene>
    <name evidence="3" type="ORF">ECPE_LOCUS8000</name>
</gene>
<dbReference type="InterPro" id="IPR051569">
    <property type="entry name" value="SHANK"/>
</dbReference>
<dbReference type="PANTHER" id="PTHR24135:SF28">
    <property type="entry name" value="LD13733P"/>
    <property type="match status" value="1"/>
</dbReference>
<dbReference type="Pfam" id="PF00023">
    <property type="entry name" value="Ank"/>
    <property type="match status" value="1"/>
</dbReference>